<feature type="transmembrane region" description="Helical" evidence="5">
    <location>
        <begin position="85"/>
        <end position="104"/>
    </location>
</feature>
<dbReference type="InterPro" id="IPR036259">
    <property type="entry name" value="MFS_trans_sf"/>
</dbReference>
<protein>
    <submittedName>
        <fullName evidence="7">MFS transporter</fullName>
    </submittedName>
</protein>
<keyword evidence="8" id="KW-1185">Reference proteome</keyword>
<evidence type="ECO:0000313" key="8">
    <source>
        <dbReference type="Proteomes" id="UP000466794"/>
    </source>
</evidence>
<evidence type="ECO:0000256" key="2">
    <source>
        <dbReference type="ARBA" id="ARBA00022692"/>
    </source>
</evidence>
<feature type="transmembrane region" description="Helical" evidence="5">
    <location>
        <begin position="58"/>
        <end position="76"/>
    </location>
</feature>
<sequence>MAQPGGSTAITTLATRVIALCWFLVLLDGLDLFVYGAVLPGVLDDKAFHLTKAVAGDIGSLTNFGMLLGALTAGLLTDRIGRRRLLLAGVVIFSLASGGAATAPSVGVFAVARFISGYGLGALLPTCIALVQEFAPPRRKAIAVTFLMTAHQAGGALAGALAMSVVHALGWRSVYWLGMLPLLLIPVVWALLPESITYLISSGRTERATALASKYGVPLGFYAPEPGAERRRGDVRALFAAPVRTTTLLFWVASFFGLLLVYGMNTWLPTMMRGHGYNLGSAISFLLVINLGGIVGMLVAGPLADRFGPQRVAMAWFACTAVGVGLLVNHMPLVWTYVVVFATGGFLFSAQTLIYASTSSYYLPSVRATALGWVSAVGRWGSIFGPWFGGVLLSHGLTTSGFGMFSAAAVIALLTLAFVRRNPEVDAINAADDLAATEGSTTQPV</sequence>
<feature type="domain" description="Major facilitator superfamily (MFS) profile" evidence="6">
    <location>
        <begin position="17"/>
        <end position="424"/>
    </location>
</feature>
<feature type="transmembrane region" description="Helical" evidence="5">
    <location>
        <begin position="368"/>
        <end position="388"/>
    </location>
</feature>
<dbReference type="AlphaFoldDB" id="A0A7K1V293"/>
<feature type="transmembrane region" description="Helical" evidence="5">
    <location>
        <begin position="282"/>
        <end position="300"/>
    </location>
</feature>
<dbReference type="PANTHER" id="PTHR23508:SF10">
    <property type="entry name" value="CARBOXYLIC ACID TRANSPORTER PROTEIN HOMOLOG"/>
    <property type="match status" value="1"/>
</dbReference>
<organism evidence="7 8">
    <name type="scientific">Nocardia terrae</name>
    <dbReference type="NCBI Taxonomy" id="2675851"/>
    <lineage>
        <taxon>Bacteria</taxon>
        <taxon>Bacillati</taxon>
        <taxon>Actinomycetota</taxon>
        <taxon>Actinomycetes</taxon>
        <taxon>Mycobacteriales</taxon>
        <taxon>Nocardiaceae</taxon>
        <taxon>Nocardia</taxon>
    </lineage>
</organism>
<dbReference type="GO" id="GO:0005886">
    <property type="term" value="C:plasma membrane"/>
    <property type="evidence" value="ECO:0007669"/>
    <property type="project" value="UniProtKB-SubCell"/>
</dbReference>
<feature type="transmembrane region" description="Helical" evidence="5">
    <location>
        <begin position="237"/>
        <end position="262"/>
    </location>
</feature>
<dbReference type="Gene3D" id="1.20.1250.20">
    <property type="entry name" value="MFS general substrate transporter like domains"/>
    <property type="match status" value="1"/>
</dbReference>
<evidence type="ECO:0000256" key="4">
    <source>
        <dbReference type="ARBA" id="ARBA00023136"/>
    </source>
</evidence>
<dbReference type="PANTHER" id="PTHR23508">
    <property type="entry name" value="CARBOXYLIC ACID TRANSPORTER PROTEIN HOMOLOG"/>
    <property type="match status" value="1"/>
</dbReference>
<keyword evidence="4 5" id="KW-0472">Membrane</keyword>
<evidence type="ECO:0000313" key="7">
    <source>
        <dbReference type="EMBL" id="MVU80647.1"/>
    </source>
</evidence>
<keyword evidence="3 5" id="KW-1133">Transmembrane helix</keyword>
<comment type="caution">
    <text evidence="7">The sequence shown here is derived from an EMBL/GenBank/DDBJ whole genome shotgun (WGS) entry which is preliminary data.</text>
</comment>
<proteinExistence type="predicted"/>
<feature type="transmembrane region" description="Helical" evidence="5">
    <location>
        <begin position="400"/>
        <end position="419"/>
    </location>
</feature>
<dbReference type="GO" id="GO:0046943">
    <property type="term" value="F:carboxylic acid transmembrane transporter activity"/>
    <property type="evidence" value="ECO:0007669"/>
    <property type="project" value="TreeGrafter"/>
</dbReference>
<dbReference type="Proteomes" id="UP000466794">
    <property type="component" value="Unassembled WGS sequence"/>
</dbReference>
<keyword evidence="2 5" id="KW-0812">Transmembrane</keyword>
<name>A0A7K1V293_9NOCA</name>
<evidence type="ECO:0000259" key="6">
    <source>
        <dbReference type="PROSITE" id="PS50850"/>
    </source>
</evidence>
<feature type="transmembrane region" description="Helical" evidence="5">
    <location>
        <begin position="174"/>
        <end position="192"/>
    </location>
</feature>
<feature type="transmembrane region" description="Helical" evidence="5">
    <location>
        <begin position="17"/>
        <end position="38"/>
    </location>
</feature>
<dbReference type="CDD" id="cd17365">
    <property type="entry name" value="MFS_PcaK_like"/>
    <property type="match status" value="1"/>
</dbReference>
<dbReference type="SUPFAM" id="SSF103473">
    <property type="entry name" value="MFS general substrate transporter"/>
    <property type="match status" value="1"/>
</dbReference>
<dbReference type="Pfam" id="PF07690">
    <property type="entry name" value="MFS_1"/>
    <property type="match status" value="1"/>
</dbReference>
<feature type="transmembrane region" description="Helical" evidence="5">
    <location>
        <begin position="312"/>
        <end position="328"/>
    </location>
</feature>
<dbReference type="PROSITE" id="PS50850">
    <property type="entry name" value="MFS"/>
    <property type="match status" value="1"/>
</dbReference>
<comment type="subcellular location">
    <subcellularLocation>
        <location evidence="1">Cell membrane</location>
        <topology evidence="1">Multi-pass membrane protein</topology>
    </subcellularLocation>
</comment>
<feature type="transmembrane region" description="Helical" evidence="5">
    <location>
        <begin position="334"/>
        <end position="356"/>
    </location>
</feature>
<dbReference type="EMBL" id="WRPP01000005">
    <property type="protein sequence ID" value="MVU80647.1"/>
    <property type="molecule type" value="Genomic_DNA"/>
</dbReference>
<gene>
    <name evidence="7" type="ORF">GPX89_25775</name>
</gene>
<feature type="transmembrane region" description="Helical" evidence="5">
    <location>
        <begin position="110"/>
        <end position="131"/>
    </location>
</feature>
<dbReference type="InterPro" id="IPR011701">
    <property type="entry name" value="MFS"/>
</dbReference>
<dbReference type="InterPro" id="IPR020846">
    <property type="entry name" value="MFS_dom"/>
</dbReference>
<evidence type="ECO:0000256" key="3">
    <source>
        <dbReference type="ARBA" id="ARBA00022989"/>
    </source>
</evidence>
<evidence type="ECO:0000256" key="5">
    <source>
        <dbReference type="SAM" id="Phobius"/>
    </source>
</evidence>
<reference evidence="7 8" key="1">
    <citation type="submission" date="2019-12" db="EMBL/GenBank/DDBJ databases">
        <title>Nocardia sp. nov. ET3-3 isolated from soil.</title>
        <authorList>
            <person name="Kanchanasin P."/>
            <person name="Tanasupawat S."/>
            <person name="Yuki M."/>
            <person name="Kudo T."/>
        </authorList>
    </citation>
    <scope>NUCLEOTIDE SEQUENCE [LARGE SCALE GENOMIC DNA]</scope>
    <source>
        <strain evidence="7 8">ET3-3</strain>
    </source>
</reference>
<accession>A0A7K1V293</accession>
<evidence type="ECO:0000256" key="1">
    <source>
        <dbReference type="ARBA" id="ARBA00004651"/>
    </source>
</evidence>
<feature type="transmembrane region" description="Helical" evidence="5">
    <location>
        <begin position="143"/>
        <end position="168"/>
    </location>
</feature>